<dbReference type="AlphaFoldDB" id="A0A6A6UIC3"/>
<sequence length="345" mass="37474">MLVFSSTFLIFFAPVWGQGHGLIASLQQFSDLSIFNGYVRNSSKLTSFFTSANNITLFVPSDSAFKEWNLLQDIALSSHNSSISDQIEALLTYHIVNGTFSTKGFSDRPRFASTLISNSIFTNVTGGQRVELVMNGANPVIGSYNRTTSGISTSDAIFAGGLIHIIDKVLTLPGDAVQLIAQQAFGYFVSILTAGNYISQEFVADVRNAIFTPNTTIFAPNTQQALDDFKTLSSGSSHEQLAAILNYHIIPGSTIYSPEFKHSMTLHTAQGMNATMTFQGNTTYINGAKIIGLDYLTANGVLHMFAVCSTPSTSRAHQPLRVPIRLPPRGLLHRMQCQSLAGVKI</sequence>
<dbReference type="InterPro" id="IPR036378">
    <property type="entry name" value="FAS1_dom_sf"/>
</dbReference>
<feature type="signal peptide" evidence="1">
    <location>
        <begin position="1"/>
        <end position="17"/>
    </location>
</feature>
<dbReference type="OrthoDB" id="286301at2759"/>
<dbReference type="PANTHER" id="PTHR10900">
    <property type="entry name" value="PERIOSTIN-RELATED"/>
    <property type="match status" value="1"/>
</dbReference>
<evidence type="ECO:0000259" key="2">
    <source>
        <dbReference type="PROSITE" id="PS50213"/>
    </source>
</evidence>
<accession>A0A6A6UIC3</accession>
<dbReference type="InterPro" id="IPR050904">
    <property type="entry name" value="Adhesion/Biosynth-related"/>
</dbReference>
<feature type="domain" description="FAS1" evidence="2">
    <location>
        <begin position="172"/>
        <end position="309"/>
    </location>
</feature>
<dbReference type="EMBL" id="MU004233">
    <property type="protein sequence ID" value="KAF2671207.1"/>
    <property type="molecule type" value="Genomic_DNA"/>
</dbReference>
<organism evidence="3 4">
    <name type="scientific">Microthyrium microscopicum</name>
    <dbReference type="NCBI Taxonomy" id="703497"/>
    <lineage>
        <taxon>Eukaryota</taxon>
        <taxon>Fungi</taxon>
        <taxon>Dikarya</taxon>
        <taxon>Ascomycota</taxon>
        <taxon>Pezizomycotina</taxon>
        <taxon>Dothideomycetes</taxon>
        <taxon>Dothideomycetes incertae sedis</taxon>
        <taxon>Microthyriales</taxon>
        <taxon>Microthyriaceae</taxon>
        <taxon>Microthyrium</taxon>
    </lineage>
</organism>
<dbReference type="InterPro" id="IPR000782">
    <property type="entry name" value="FAS1_domain"/>
</dbReference>
<dbReference type="PROSITE" id="PS50213">
    <property type="entry name" value="FAS1"/>
    <property type="match status" value="2"/>
</dbReference>
<dbReference type="GO" id="GO:0000329">
    <property type="term" value="C:fungal-type vacuole membrane"/>
    <property type="evidence" value="ECO:0007669"/>
    <property type="project" value="TreeGrafter"/>
</dbReference>
<name>A0A6A6UIC3_9PEZI</name>
<evidence type="ECO:0000313" key="3">
    <source>
        <dbReference type="EMBL" id="KAF2671207.1"/>
    </source>
</evidence>
<proteinExistence type="predicted"/>
<dbReference type="Pfam" id="PF02469">
    <property type="entry name" value="Fasciclin"/>
    <property type="match status" value="2"/>
</dbReference>
<reference evidence="3" key="1">
    <citation type="journal article" date="2020" name="Stud. Mycol.">
        <title>101 Dothideomycetes genomes: a test case for predicting lifestyles and emergence of pathogens.</title>
        <authorList>
            <person name="Haridas S."/>
            <person name="Albert R."/>
            <person name="Binder M."/>
            <person name="Bloem J."/>
            <person name="Labutti K."/>
            <person name="Salamov A."/>
            <person name="Andreopoulos B."/>
            <person name="Baker S."/>
            <person name="Barry K."/>
            <person name="Bills G."/>
            <person name="Bluhm B."/>
            <person name="Cannon C."/>
            <person name="Castanera R."/>
            <person name="Culley D."/>
            <person name="Daum C."/>
            <person name="Ezra D."/>
            <person name="Gonzalez J."/>
            <person name="Henrissat B."/>
            <person name="Kuo A."/>
            <person name="Liang C."/>
            <person name="Lipzen A."/>
            <person name="Lutzoni F."/>
            <person name="Magnuson J."/>
            <person name="Mondo S."/>
            <person name="Nolan M."/>
            <person name="Ohm R."/>
            <person name="Pangilinan J."/>
            <person name="Park H.-J."/>
            <person name="Ramirez L."/>
            <person name="Alfaro M."/>
            <person name="Sun H."/>
            <person name="Tritt A."/>
            <person name="Yoshinaga Y."/>
            <person name="Zwiers L.-H."/>
            <person name="Turgeon B."/>
            <person name="Goodwin S."/>
            <person name="Spatafora J."/>
            <person name="Crous P."/>
            <person name="Grigoriev I."/>
        </authorList>
    </citation>
    <scope>NUCLEOTIDE SEQUENCE</scope>
    <source>
        <strain evidence="3">CBS 115976</strain>
    </source>
</reference>
<dbReference type="SUPFAM" id="SSF82153">
    <property type="entry name" value="FAS1 domain"/>
    <property type="match status" value="2"/>
</dbReference>
<dbReference type="PANTHER" id="PTHR10900:SF77">
    <property type="entry name" value="FI19380P1"/>
    <property type="match status" value="1"/>
</dbReference>
<evidence type="ECO:0000313" key="4">
    <source>
        <dbReference type="Proteomes" id="UP000799302"/>
    </source>
</evidence>
<dbReference type="SMART" id="SM00554">
    <property type="entry name" value="FAS1"/>
    <property type="match status" value="2"/>
</dbReference>
<dbReference type="GO" id="GO:0016236">
    <property type="term" value="P:macroautophagy"/>
    <property type="evidence" value="ECO:0007669"/>
    <property type="project" value="TreeGrafter"/>
</dbReference>
<dbReference type="Gene3D" id="2.30.180.10">
    <property type="entry name" value="FAS1 domain"/>
    <property type="match status" value="2"/>
</dbReference>
<keyword evidence="4" id="KW-1185">Reference proteome</keyword>
<feature type="domain" description="FAS1" evidence="2">
    <location>
        <begin position="19"/>
        <end position="170"/>
    </location>
</feature>
<dbReference type="Proteomes" id="UP000799302">
    <property type="component" value="Unassembled WGS sequence"/>
</dbReference>
<keyword evidence="1" id="KW-0732">Signal</keyword>
<protein>
    <submittedName>
        <fullName evidence="3">Fasciclin-domain-containing protein</fullName>
    </submittedName>
</protein>
<evidence type="ECO:0000256" key="1">
    <source>
        <dbReference type="SAM" id="SignalP"/>
    </source>
</evidence>
<gene>
    <name evidence="3" type="ORF">BT63DRAFT_210449</name>
</gene>
<feature type="chain" id="PRO_5025680400" evidence="1">
    <location>
        <begin position="18"/>
        <end position="345"/>
    </location>
</feature>